<evidence type="ECO:0000256" key="5">
    <source>
        <dbReference type="ARBA" id="ARBA00022989"/>
    </source>
</evidence>
<dbReference type="AlphaFoldDB" id="A0A0K0FG20"/>
<evidence type="ECO:0000256" key="9">
    <source>
        <dbReference type="SAM" id="Phobius"/>
    </source>
</evidence>
<dbReference type="InterPro" id="IPR017873">
    <property type="entry name" value="Cys-rich_GLG1_repeat_euk"/>
</dbReference>
<comment type="subcellular location">
    <subcellularLocation>
        <location evidence="1">Membrane</location>
        <topology evidence="1">Single-pass type I membrane protein</topology>
    </subcellularLocation>
</comment>
<keyword evidence="5 9" id="KW-1133">Transmembrane helix</keyword>
<dbReference type="Pfam" id="PF00839">
    <property type="entry name" value="Cys_rich_FGFR"/>
    <property type="match status" value="15"/>
</dbReference>
<feature type="repeat" description="Cys-rich GLG1" evidence="8">
    <location>
        <begin position="230"/>
        <end position="290"/>
    </location>
</feature>
<dbReference type="Proteomes" id="UP000035680">
    <property type="component" value="Unassembled WGS sequence"/>
</dbReference>
<evidence type="ECO:0000256" key="1">
    <source>
        <dbReference type="ARBA" id="ARBA00004479"/>
    </source>
</evidence>
<evidence type="ECO:0000313" key="11">
    <source>
        <dbReference type="Proteomes" id="UP000035680"/>
    </source>
</evidence>
<dbReference type="GO" id="GO:0000139">
    <property type="term" value="C:Golgi membrane"/>
    <property type="evidence" value="ECO:0007669"/>
    <property type="project" value="InterPro"/>
</dbReference>
<evidence type="ECO:0000256" key="10">
    <source>
        <dbReference type="SAM" id="SignalP"/>
    </source>
</evidence>
<keyword evidence="11" id="KW-1185">Reference proteome</keyword>
<evidence type="ECO:0000256" key="2">
    <source>
        <dbReference type="ARBA" id="ARBA00022692"/>
    </source>
</evidence>
<dbReference type="STRING" id="75913.A0A0K0FG20"/>
<dbReference type="GO" id="GO:0017134">
    <property type="term" value="F:fibroblast growth factor binding"/>
    <property type="evidence" value="ECO:0007669"/>
    <property type="project" value="TreeGrafter"/>
</dbReference>
<sequence>MGPLKLLTWNLKWLLIYFCIVGSLAEEINQKKVVFNETKEEKTYLVGSPECSADILKHCSSLKGEGLNDYNLLECLQNIAASETNTLSHSCEQTVWQFKLIITSDVRLKESAKNFCKNEIETIQEFRSCLRLTDNGEALTCMMEQASVLDPKIGCFQFMARIERVVFSDFRLLSPFLKQCKDDIVALSCGSLQPPSNLQNIRIPHSQGSTLECLIKKMTQELAGGSVAHKIKEECKHQILRITELQSEDFHLDRPLYFACREDREKFCHNVESGGGKVFECLAQHIHDTRMDPECAMILSERAQLMGEDFKLAHPLIKSCEAELKNYRCVPNKKALQTSENYHLTQVLLCLENGMHMRKADPHGEISKLPEYTRECQNEMITFRGIMVSEFHMSPELVINCAQEISNYCSDKGDIEKGGITLHCLMGVAESRDEKKQLSPKCMNALGLTIKVADIGTNYKVDKVLMASCQSLLTGVCAKDAQSEAKTLQCLMEQLDNPDMSQDCEDRLIEVQYFMARDWSLDPELYNSCHDDAVRKCSAPKDWHLPSGKVNGPDPGPHILACLYRAGYDDKEPLSMKCAQQVRRVLRQRAMRVNLLPEVEENCRGALSEYCSGNVAPKEEMMCLQTYFENEMFKKHYPDCYNSVAQFTMMESKDTKLNRLLTFACRPVISKYCQEFMDRGIDHGDVQECLLRHKNTEEMTKQCRSYVNHFELITLRDYHFSYNFAQACKKDIDRNCKGNDNSKGAIIRCLSNIVFEHKVLGTKLDISKECKSQLKVQFLQQEQVNFDDKEHMQDVDPELMKTCSSEIKKLECDKEEKFEDLVECLREGYEDLGNDCKLLLFGREKIEAADNTYDDELQDKCKSDINKFCNAENKERILPCLSNNKIIRLLQPQCQKIVRERLIEQSRDIRLNPALLEACRNDAEVYCPDHYKLLNEPRYSQQELQSILVTCLRENYVSKVAHLTGSCKDEISKLILESEFDIELDPPLYKACKHVISRHCAGDILEKNGKFDTVLECLKADFYSGVIKDQKCSAEIARRTQESIVDINLDPVLHEACDRDINRYCKDTPPGDSRIITCLLDALETPRIKISNDCKTKLIERKKLWSMAHEEYKIVIPETWDDLLDIVDSLQDHPHKNSILTFFGIFIALILIIGCCCGRLTKRTHLEMKNR</sequence>
<keyword evidence="4" id="KW-0677">Repeat</keyword>
<feature type="repeat" description="Cys-rich GLG1" evidence="8">
    <location>
        <begin position="831"/>
        <end position="889"/>
    </location>
</feature>
<evidence type="ECO:0000256" key="7">
    <source>
        <dbReference type="ARBA" id="ARBA00023180"/>
    </source>
</evidence>
<evidence type="ECO:0000313" key="12">
    <source>
        <dbReference type="WBParaSite" id="SVE_0781800.2"/>
    </source>
</evidence>
<dbReference type="WBParaSite" id="SVE_0781800.2">
    <property type="protein sequence ID" value="SVE_0781800.2"/>
    <property type="gene ID" value="SVE_0781800"/>
</dbReference>
<dbReference type="PANTHER" id="PTHR11884:SF1">
    <property type="entry name" value="GOLGI APPARATUS PROTEIN 1"/>
    <property type="match status" value="1"/>
</dbReference>
<organism evidence="11 12">
    <name type="scientific">Strongyloides venezuelensis</name>
    <name type="common">Threadworm</name>
    <dbReference type="NCBI Taxonomy" id="75913"/>
    <lineage>
        <taxon>Eukaryota</taxon>
        <taxon>Metazoa</taxon>
        <taxon>Ecdysozoa</taxon>
        <taxon>Nematoda</taxon>
        <taxon>Chromadorea</taxon>
        <taxon>Rhabditida</taxon>
        <taxon>Tylenchina</taxon>
        <taxon>Panagrolaimomorpha</taxon>
        <taxon>Strongyloidoidea</taxon>
        <taxon>Strongyloididae</taxon>
        <taxon>Strongyloides</taxon>
    </lineage>
</organism>
<feature type="transmembrane region" description="Helical" evidence="9">
    <location>
        <begin position="1139"/>
        <end position="1161"/>
    </location>
</feature>
<feature type="signal peptide" evidence="10">
    <location>
        <begin position="1"/>
        <end position="25"/>
    </location>
</feature>
<dbReference type="InterPro" id="IPR039728">
    <property type="entry name" value="GLG1"/>
</dbReference>
<reference evidence="12" key="2">
    <citation type="submission" date="2015-08" db="UniProtKB">
        <authorList>
            <consortium name="WormBaseParasite"/>
        </authorList>
    </citation>
    <scope>IDENTIFICATION</scope>
</reference>
<evidence type="ECO:0000256" key="4">
    <source>
        <dbReference type="ARBA" id="ARBA00022737"/>
    </source>
</evidence>
<keyword evidence="7" id="KW-0325">Glycoprotein</keyword>
<feature type="repeat" description="Cys-rich GLG1" evidence="8">
    <location>
        <begin position="962"/>
        <end position="1026"/>
    </location>
</feature>
<evidence type="ECO:0000256" key="6">
    <source>
        <dbReference type="ARBA" id="ARBA00023136"/>
    </source>
</evidence>
<feature type="repeat" description="Cys-rich GLG1" evidence="8">
    <location>
        <begin position="698"/>
        <end position="758"/>
    </location>
</feature>
<reference evidence="11" key="1">
    <citation type="submission" date="2014-07" db="EMBL/GenBank/DDBJ databases">
        <authorList>
            <person name="Martin A.A"/>
            <person name="De Silva N."/>
        </authorList>
    </citation>
    <scope>NUCLEOTIDE SEQUENCE</scope>
</reference>
<feature type="chain" id="PRO_5005329608" evidence="10">
    <location>
        <begin position="26"/>
        <end position="1171"/>
    </location>
</feature>
<name>A0A0K0FG20_STRVS</name>
<dbReference type="InterPro" id="IPR001893">
    <property type="entry name" value="Cys-rich_GLG1_repeat"/>
</dbReference>
<proteinExistence type="predicted"/>
<keyword evidence="6 9" id="KW-0472">Membrane</keyword>
<keyword evidence="3 10" id="KW-0732">Signal</keyword>
<dbReference type="PANTHER" id="PTHR11884">
    <property type="entry name" value="SELECTIN LIGAND RELATED"/>
    <property type="match status" value="1"/>
</dbReference>
<accession>A0A0K0FG20</accession>
<feature type="repeat" description="Cys-rich GLG1" evidence="8">
    <location>
        <begin position="371"/>
        <end position="433"/>
    </location>
</feature>
<evidence type="ECO:0000256" key="8">
    <source>
        <dbReference type="PROSITE-ProRule" id="PRU00622"/>
    </source>
</evidence>
<feature type="repeat" description="Cys-rich GLG1" evidence="8">
    <location>
        <begin position="1027"/>
        <end position="1087"/>
    </location>
</feature>
<evidence type="ECO:0000256" key="3">
    <source>
        <dbReference type="ARBA" id="ARBA00022729"/>
    </source>
</evidence>
<feature type="repeat" description="Cys-rich GLG1" evidence="8">
    <location>
        <begin position="499"/>
        <end position="571"/>
    </location>
</feature>
<dbReference type="PROSITE" id="PS51289">
    <property type="entry name" value="GLG1_C_RICH"/>
    <property type="match status" value="7"/>
</dbReference>
<protein>
    <submittedName>
        <fullName evidence="12">Golgi apparatus protein 1 homolog (projected from Caenorhabditis elegans ortholog F14E5.2)</fullName>
    </submittedName>
</protein>
<keyword evidence="2 9" id="KW-0812">Transmembrane</keyword>